<dbReference type="PANTHER" id="PTHR33406:SF11">
    <property type="entry name" value="MEMBRANE PROTEIN SCO6666-RELATED"/>
    <property type="match status" value="1"/>
</dbReference>
<feature type="transmembrane region" description="Helical" evidence="7">
    <location>
        <begin position="650"/>
        <end position="672"/>
    </location>
</feature>
<evidence type="ECO:0000313" key="10">
    <source>
        <dbReference type="Proteomes" id="UP001551482"/>
    </source>
</evidence>
<dbReference type="Proteomes" id="UP001551482">
    <property type="component" value="Unassembled WGS sequence"/>
</dbReference>
<feature type="transmembrane region" description="Helical" evidence="7">
    <location>
        <begin position="285"/>
        <end position="308"/>
    </location>
</feature>
<evidence type="ECO:0000256" key="5">
    <source>
        <dbReference type="ARBA" id="ARBA00022989"/>
    </source>
</evidence>
<dbReference type="RefSeq" id="WP_358353718.1">
    <property type="nucleotide sequence ID" value="NZ_JBEZFP010000031.1"/>
</dbReference>
<keyword evidence="3" id="KW-1003">Cell membrane</keyword>
<feature type="transmembrane region" description="Helical" evidence="7">
    <location>
        <begin position="548"/>
        <end position="569"/>
    </location>
</feature>
<evidence type="ECO:0000256" key="4">
    <source>
        <dbReference type="ARBA" id="ARBA00022692"/>
    </source>
</evidence>
<dbReference type="InterPro" id="IPR050545">
    <property type="entry name" value="Mycobact_MmpL"/>
</dbReference>
<sequence>MTLSEEKVQIPVRAGIFARIAGFAQRRKWLALGLWVAVLVGVWGGATVAGSDYREDYTIPGAQSQKAVDLLDEHGSAQAGDTLEIVLRSDGDLRAPATRQRVEAMLGQVAGAPKVTQVRSVYADPSAVAPDGRIGYATVLLHGTSEDMAESDTEKILKAAKTAEQDGLQVELGGEAARVLAESDSSGAEAAGIVAALVILVFMFGTLIAAGLPIVTALFAVGSALAVVVIASHVFTLAEWVPYIMALVGLGVGIDYALLIFARYRGELVKGETPERAATTALDAAGRTVFFAGCTVILALFGLVALGLGSLQGMALAVALTVFMTMLGAVTLLPALLGIFGPRFARQFPARAAKRSAKGKAPEGTTWRRIGVAAQRRPLLALLIAVVALGALCVPALNLRLGFSDAGNDSADSTSRKAYDLLADGFGAGFNGPLVVVVDGTAGAPGAGGADGNGLAARAGAAAAQTLRNTPGIAAVADPMPTDDGLVATVIAFPTTAPQDKDTSELVGHLRDDVLPRLGDTTGARYLVGGATAAAEDYSDKVAERMPLFIVIVVGLSIVLLMVVFRSVLIPLKAAVLNLLSIGASLGAMALVFQHGWFGVEPGPIEPWVPVVLFAIAFGLSMDYEVFLVSRMHEEWERTKDHSVAVREGLAQTGSVITAAGAIMVVVFSAFLFSPERALQQSGFGMAFAIFVDAVIIRCLIVPAAMQLMGPRAWWLPAPLARILPKVELEKHG</sequence>
<feature type="transmembrane region" description="Helical" evidence="7">
    <location>
        <begin position="684"/>
        <end position="706"/>
    </location>
</feature>
<evidence type="ECO:0000256" key="1">
    <source>
        <dbReference type="ARBA" id="ARBA00004651"/>
    </source>
</evidence>
<dbReference type="EMBL" id="JBEZFP010000031">
    <property type="protein sequence ID" value="MEU8134786.1"/>
    <property type="molecule type" value="Genomic_DNA"/>
</dbReference>
<dbReference type="Pfam" id="PF03176">
    <property type="entry name" value="MMPL"/>
    <property type="match status" value="2"/>
</dbReference>
<feature type="transmembrane region" description="Helical" evidence="7">
    <location>
        <begin position="608"/>
        <end position="629"/>
    </location>
</feature>
<feature type="domain" description="SSD" evidence="8">
    <location>
        <begin position="191"/>
        <end position="339"/>
    </location>
</feature>
<evidence type="ECO:0000256" key="7">
    <source>
        <dbReference type="SAM" id="Phobius"/>
    </source>
</evidence>
<evidence type="ECO:0000259" key="8">
    <source>
        <dbReference type="PROSITE" id="PS50156"/>
    </source>
</evidence>
<feature type="transmembrane region" description="Helical" evidence="7">
    <location>
        <begin position="217"/>
        <end position="237"/>
    </location>
</feature>
<dbReference type="SUPFAM" id="SSF82866">
    <property type="entry name" value="Multidrug efflux transporter AcrB transmembrane domain"/>
    <property type="match status" value="2"/>
</dbReference>
<comment type="caution">
    <text evidence="9">The sequence shown here is derived from an EMBL/GenBank/DDBJ whole genome shotgun (WGS) entry which is preliminary data.</text>
</comment>
<feature type="transmembrane region" description="Helical" evidence="7">
    <location>
        <begin position="378"/>
        <end position="397"/>
    </location>
</feature>
<reference evidence="9 10" key="1">
    <citation type="submission" date="2024-06" db="EMBL/GenBank/DDBJ databases">
        <title>The Natural Products Discovery Center: Release of the First 8490 Sequenced Strains for Exploring Actinobacteria Biosynthetic Diversity.</title>
        <authorList>
            <person name="Kalkreuter E."/>
            <person name="Kautsar S.A."/>
            <person name="Yang D."/>
            <person name="Bader C.D."/>
            <person name="Teijaro C.N."/>
            <person name="Fluegel L."/>
            <person name="Davis C.M."/>
            <person name="Simpson J.R."/>
            <person name="Lauterbach L."/>
            <person name="Steele A.D."/>
            <person name="Gui C."/>
            <person name="Meng S."/>
            <person name="Li G."/>
            <person name="Viehrig K."/>
            <person name="Ye F."/>
            <person name="Su P."/>
            <person name="Kiefer A.F."/>
            <person name="Nichols A."/>
            <person name="Cepeda A.J."/>
            <person name="Yan W."/>
            <person name="Fan B."/>
            <person name="Jiang Y."/>
            <person name="Adhikari A."/>
            <person name="Zheng C.-J."/>
            <person name="Schuster L."/>
            <person name="Cowan T.M."/>
            <person name="Smanski M.J."/>
            <person name="Chevrette M.G."/>
            <person name="De Carvalho L.P.S."/>
            <person name="Shen B."/>
        </authorList>
    </citation>
    <scope>NUCLEOTIDE SEQUENCE [LARGE SCALE GENOMIC DNA]</scope>
    <source>
        <strain evidence="9 10">NPDC048946</strain>
    </source>
</reference>
<keyword evidence="10" id="KW-1185">Reference proteome</keyword>
<evidence type="ECO:0000256" key="6">
    <source>
        <dbReference type="ARBA" id="ARBA00023136"/>
    </source>
</evidence>
<dbReference type="Gene3D" id="1.20.1640.10">
    <property type="entry name" value="Multidrug efflux transporter AcrB transmembrane domain"/>
    <property type="match status" value="2"/>
</dbReference>
<protein>
    <submittedName>
        <fullName evidence="9">MMPL family transporter</fullName>
    </submittedName>
</protein>
<comment type="subcellular location">
    <subcellularLocation>
        <location evidence="1">Cell membrane</location>
        <topology evidence="1">Multi-pass membrane protein</topology>
    </subcellularLocation>
</comment>
<feature type="transmembrane region" description="Helical" evidence="7">
    <location>
        <begin position="190"/>
        <end position="210"/>
    </location>
</feature>
<feature type="transmembrane region" description="Helical" evidence="7">
    <location>
        <begin position="29"/>
        <end position="50"/>
    </location>
</feature>
<feature type="transmembrane region" description="Helical" evidence="7">
    <location>
        <begin position="576"/>
        <end position="596"/>
    </location>
</feature>
<dbReference type="PROSITE" id="PS50156">
    <property type="entry name" value="SSD"/>
    <property type="match status" value="1"/>
</dbReference>
<keyword evidence="5 7" id="KW-1133">Transmembrane helix</keyword>
<feature type="transmembrane region" description="Helical" evidence="7">
    <location>
        <begin position="314"/>
        <end position="341"/>
    </location>
</feature>
<dbReference type="PANTHER" id="PTHR33406">
    <property type="entry name" value="MEMBRANE PROTEIN MJ1562-RELATED"/>
    <property type="match status" value="1"/>
</dbReference>
<gene>
    <name evidence="9" type="ORF">AB0C36_14875</name>
</gene>
<proteinExistence type="inferred from homology"/>
<keyword evidence="6 7" id="KW-0472">Membrane</keyword>
<organism evidence="9 10">
    <name type="scientific">Streptodolium elevatio</name>
    <dbReference type="NCBI Taxonomy" id="3157996"/>
    <lineage>
        <taxon>Bacteria</taxon>
        <taxon>Bacillati</taxon>
        <taxon>Actinomycetota</taxon>
        <taxon>Actinomycetes</taxon>
        <taxon>Kitasatosporales</taxon>
        <taxon>Streptomycetaceae</taxon>
        <taxon>Streptodolium</taxon>
    </lineage>
</organism>
<evidence type="ECO:0000256" key="2">
    <source>
        <dbReference type="ARBA" id="ARBA00010157"/>
    </source>
</evidence>
<feature type="transmembrane region" description="Helical" evidence="7">
    <location>
        <begin position="243"/>
        <end position="264"/>
    </location>
</feature>
<accession>A0ABV3DGA3</accession>
<evidence type="ECO:0000256" key="3">
    <source>
        <dbReference type="ARBA" id="ARBA00022475"/>
    </source>
</evidence>
<keyword evidence="4 7" id="KW-0812">Transmembrane</keyword>
<dbReference type="InterPro" id="IPR000731">
    <property type="entry name" value="SSD"/>
</dbReference>
<dbReference type="InterPro" id="IPR004869">
    <property type="entry name" value="MMPL_dom"/>
</dbReference>
<evidence type="ECO:0000313" key="9">
    <source>
        <dbReference type="EMBL" id="MEU8134786.1"/>
    </source>
</evidence>
<comment type="similarity">
    <text evidence="2">Belongs to the resistance-nodulation-cell division (RND) (TC 2.A.6) family. MmpL subfamily.</text>
</comment>
<name>A0ABV3DGA3_9ACTN</name>